<dbReference type="PIRSF" id="PIRSF006268">
    <property type="entry name" value="ApbE"/>
    <property type="match status" value="1"/>
</dbReference>
<evidence type="ECO:0000256" key="11">
    <source>
        <dbReference type="PIRNR" id="PIRNR006268"/>
    </source>
</evidence>
<keyword evidence="13" id="KW-0472">Membrane</keyword>
<dbReference type="RefSeq" id="WP_144359980.1">
    <property type="nucleotide sequence ID" value="NZ_VMNH01000023.1"/>
</dbReference>
<evidence type="ECO:0000256" key="5">
    <source>
        <dbReference type="ARBA" id="ARBA00022679"/>
    </source>
</evidence>
<dbReference type="PANTHER" id="PTHR30040">
    <property type="entry name" value="THIAMINE BIOSYNTHESIS LIPOPROTEIN APBE"/>
    <property type="match status" value="1"/>
</dbReference>
<dbReference type="PANTHER" id="PTHR30040:SF2">
    <property type="entry name" value="FAD:PROTEIN FMN TRANSFERASE"/>
    <property type="match status" value="1"/>
</dbReference>
<dbReference type="Gene3D" id="3.10.520.10">
    <property type="entry name" value="ApbE-like domains"/>
    <property type="match status" value="1"/>
</dbReference>
<feature type="binding site" evidence="12">
    <location>
        <position position="286"/>
    </location>
    <ligand>
        <name>Mg(2+)</name>
        <dbReference type="ChEBI" id="CHEBI:18420"/>
    </ligand>
</feature>
<keyword evidence="13" id="KW-1003">Cell membrane</keyword>
<evidence type="ECO:0000313" key="15">
    <source>
        <dbReference type="Proteomes" id="UP000316649"/>
    </source>
</evidence>
<organism evidence="14 15">
    <name type="scientific">Sedimenticola selenatireducens</name>
    <dbReference type="NCBI Taxonomy" id="191960"/>
    <lineage>
        <taxon>Bacteria</taxon>
        <taxon>Pseudomonadati</taxon>
        <taxon>Pseudomonadota</taxon>
        <taxon>Gammaproteobacteria</taxon>
        <taxon>Chromatiales</taxon>
        <taxon>Sedimenticolaceae</taxon>
        <taxon>Sedimenticola</taxon>
    </lineage>
</organism>
<keyword evidence="6 11" id="KW-0479">Metal-binding</keyword>
<evidence type="ECO:0000256" key="6">
    <source>
        <dbReference type="ARBA" id="ARBA00022723"/>
    </source>
</evidence>
<dbReference type="GO" id="GO:0005886">
    <property type="term" value="C:plasma membrane"/>
    <property type="evidence" value="ECO:0007669"/>
    <property type="project" value="UniProtKB-SubCell"/>
</dbReference>
<feature type="chain" id="PRO_5022270924" description="FAD:protein FMN transferase" evidence="13">
    <location>
        <begin position="20"/>
        <end position="358"/>
    </location>
</feature>
<sequence length="358" mass="39141">MKRALAIVWLLLASLFLTGCDTSPPLYKGKFLAFGTLVDITIAGLMEQDAQAATDIIEEDFKRMHRSWHAWDPGPLGRVNRLIQTGVTFSTPPSVLPLINRGIVLSEQSDGLFNPAIGQLIDAWGFHRNDPSEHQPPSQAIIEKLLQQAPNMNNLRLNGIQMHSTNTAVKLDFGAFGKGYGIDLAMEHLKELGVSNAILNAGGDLRAIGSKNGEPWRIAIRHPSGEGVLGVIATQGSESIFTSGDYERNFTWDGKRYHHIIDPRTGYPATGTRSVTVIHNDATTADAAATALFIAGPSRWFEIANRMGLGYVLLVDSDNNIHMNPAMQKRVELTEHNFSVKLSPPLSAESNQESAVKE</sequence>
<protein>
    <recommendedName>
        <fullName evidence="3 11">FAD:protein FMN transferase</fullName>
        <ecNumber evidence="2 11">2.7.1.180</ecNumber>
    </recommendedName>
    <alternativeName>
        <fullName evidence="9 11">Flavin transferase</fullName>
    </alternativeName>
</protein>
<evidence type="ECO:0000256" key="12">
    <source>
        <dbReference type="PIRSR" id="PIRSR006268-2"/>
    </source>
</evidence>
<evidence type="ECO:0000256" key="7">
    <source>
        <dbReference type="ARBA" id="ARBA00022827"/>
    </source>
</evidence>
<evidence type="ECO:0000256" key="4">
    <source>
        <dbReference type="ARBA" id="ARBA00022630"/>
    </source>
</evidence>
<comment type="function">
    <text evidence="13">Flavin transferase that catalyzes the transfer of the FMN moiety of FAD and its covalent binding to the hydroxyl group of a threonine residue in a target flavoprotein.</text>
</comment>
<keyword evidence="4 11" id="KW-0285">Flavoprotein</keyword>
<dbReference type="PROSITE" id="PS51257">
    <property type="entry name" value="PROKAR_LIPOPROTEIN"/>
    <property type="match status" value="1"/>
</dbReference>
<feature type="binding site" evidence="12">
    <location>
        <position position="175"/>
    </location>
    <ligand>
        <name>Mg(2+)</name>
        <dbReference type="ChEBI" id="CHEBI:18420"/>
    </ligand>
</feature>
<dbReference type="GO" id="GO:0046872">
    <property type="term" value="F:metal ion binding"/>
    <property type="evidence" value="ECO:0007669"/>
    <property type="project" value="UniProtKB-UniRule"/>
</dbReference>
<feature type="binding site" evidence="12">
    <location>
        <position position="290"/>
    </location>
    <ligand>
        <name>Mg(2+)</name>
        <dbReference type="ChEBI" id="CHEBI:18420"/>
    </ligand>
</feature>
<proteinExistence type="inferred from homology"/>
<keyword evidence="8 11" id="KW-0460">Magnesium</keyword>
<comment type="caution">
    <text evidence="14">The sequence shown here is derived from an EMBL/GenBank/DDBJ whole genome shotgun (WGS) entry which is preliminary data.</text>
</comment>
<comment type="similarity">
    <text evidence="1 11 13">Belongs to the ApbE family.</text>
</comment>
<evidence type="ECO:0000313" key="14">
    <source>
        <dbReference type="EMBL" id="TVO70843.1"/>
    </source>
</evidence>
<keyword evidence="7 11" id="KW-0274">FAD</keyword>
<dbReference type="EC" id="2.7.1.180" evidence="2 11"/>
<comment type="subcellular location">
    <subcellularLocation>
        <location evidence="13">Cell inner membrane</location>
        <topology evidence="13">Lipid-anchor</topology>
        <orientation evidence="13">Periplasmic side</orientation>
    </subcellularLocation>
</comment>
<evidence type="ECO:0000256" key="9">
    <source>
        <dbReference type="ARBA" id="ARBA00031306"/>
    </source>
</evidence>
<dbReference type="Proteomes" id="UP000316649">
    <property type="component" value="Unassembled WGS sequence"/>
</dbReference>
<dbReference type="AlphaFoldDB" id="A0A557S0A2"/>
<reference evidence="14 15" key="1">
    <citation type="submission" date="2019-07" db="EMBL/GenBank/DDBJ databases">
        <title>The pathways for chlorine oxyanion respiration interact through the shared metabolite chlorate.</title>
        <authorList>
            <person name="Barnum T.P."/>
            <person name="Cheng Y."/>
            <person name="Hill K.A."/>
            <person name="Lucas L.N."/>
            <person name="Carlson H.K."/>
            <person name="Coates J.D."/>
        </authorList>
    </citation>
    <scope>NUCLEOTIDE SEQUENCE [LARGE SCALE GENOMIC DNA]</scope>
    <source>
        <strain evidence="14 15">BK-1</strain>
    </source>
</reference>
<dbReference type="InterPro" id="IPR003374">
    <property type="entry name" value="ApbE-like_sf"/>
</dbReference>
<evidence type="ECO:0000256" key="13">
    <source>
        <dbReference type="RuleBase" id="RU363002"/>
    </source>
</evidence>
<accession>A0A557S0A2</accession>
<comment type="catalytic activity">
    <reaction evidence="10 11 13">
        <text>L-threonyl-[protein] + FAD = FMN-L-threonyl-[protein] + AMP + H(+)</text>
        <dbReference type="Rhea" id="RHEA:36847"/>
        <dbReference type="Rhea" id="RHEA-COMP:11060"/>
        <dbReference type="Rhea" id="RHEA-COMP:11061"/>
        <dbReference type="ChEBI" id="CHEBI:15378"/>
        <dbReference type="ChEBI" id="CHEBI:30013"/>
        <dbReference type="ChEBI" id="CHEBI:57692"/>
        <dbReference type="ChEBI" id="CHEBI:74257"/>
        <dbReference type="ChEBI" id="CHEBI:456215"/>
        <dbReference type="EC" id="2.7.1.180"/>
    </reaction>
</comment>
<dbReference type="EMBL" id="VMNH01000023">
    <property type="protein sequence ID" value="TVO70843.1"/>
    <property type="molecule type" value="Genomic_DNA"/>
</dbReference>
<evidence type="ECO:0000256" key="2">
    <source>
        <dbReference type="ARBA" id="ARBA00011955"/>
    </source>
</evidence>
<evidence type="ECO:0000256" key="10">
    <source>
        <dbReference type="ARBA" id="ARBA00048540"/>
    </source>
</evidence>
<evidence type="ECO:0000256" key="1">
    <source>
        <dbReference type="ARBA" id="ARBA00008282"/>
    </source>
</evidence>
<gene>
    <name evidence="14" type="ORF">FHP88_15410</name>
</gene>
<comment type="cofactor">
    <cofactor evidence="12">
        <name>Mg(2+)</name>
        <dbReference type="ChEBI" id="CHEBI:18420"/>
    </cofactor>
    <cofactor evidence="12">
        <name>Mn(2+)</name>
        <dbReference type="ChEBI" id="CHEBI:29035"/>
    </cofactor>
    <text evidence="12">Magnesium. Can also use manganese.</text>
</comment>
<keyword evidence="13" id="KW-0732">Signal</keyword>
<dbReference type="InterPro" id="IPR024932">
    <property type="entry name" value="ApbE"/>
</dbReference>
<feature type="signal peptide" evidence="13">
    <location>
        <begin position="1"/>
        <end position="19"/>
    </location>
</feature>
<dbReference type="SUPFAM" id="SSF143631">
    <property type="entry name" value="ApbE-like"/>
    <property type="match status" value="1"/>
</dbReference>
<keyword evidence="13" id="KW-0449">Lipoprotein</keyword>
<dbReference type="Pfam" id="PF02424">
    <property type="entry name" value="ApbE"/>
    <property type="match status" value="1"/>
</dbReference>
<keyword evidence="13" id="KW-0997">Cell inner membrane</keyword>
<evidence type="ECO:0000256" key="8">
    <source>
        <dbReference type="ARBA" id="ARBA00022842"/>
    </source>
</evidence>
<dbReference type="OrthoDB" id="9778595at2"/>
<keyword evidence="15" id="KW-1185">Reference proteome</keyword>
<evidence type="ECO:0000256" key="3">
    <source>
        <dbReference type="ARBA" id="ARBA00016337"/>
    </source>
</evidence>
<dbReference type="GO" id="GO:0016740">
    <property type="term" value="F:transferase activity"/>
    <property type="evidence" value="ECO:0007669"/>
    <property type="project" value="UniProtKB-UniRule"/>
</dbReference>
<name>A0A557S0A2_9GAMM</name>
<keyword evidence="5 11" id="KW-0808">Transferase</keyword>